<dbReference type="Proteomes" id="UP001281147">
    <property type="component" value="Unassembled WGS sequence"/>
</dbReference>
<comment type="caution">
    <text evidence="1">The sequence shown here is derived from an EMBL/GenBank/DDBJ whole genome shotgun (WGS) entry which is preliminary data.</text>
</comment>
<organism evidence="1 2">
    <name type="scientific">Vermiconidia calcicola</name>
    <dbReference type="NCBI Taxonomy" id="1690605"/>
    <lineage>
        <taxon>Eukaryota</taxon>
        <taxon>Fungi</taxon>
        <taxon>Dikarya</taxon>
        <taxon>Ascomycota</taxon>
        <taxon>Pezizomycotina</taxon>
        <taxon>Dothideomycetes</taxon>
        <taxon>Dothideomycetidae</taxon>
        <taxon>Mycosphaerellales</taxon>
        <taxon>Extremaceae</taxon>
        <taxon>Vermiconidia</taxon>
    </lineage>
</organism>
<evidence type="ECO:0000313" key="1">
    <source>
        <dbReference type="EMBL" id="KAK3725380.1"/>
    </source>
</evidence>
<reference evidence="1" key="1">
    <citation type="submission" date="2023-07" db="EMBL/GenBank/DDBJ databases">
        <title>Black Yeasts Isolated from many extreme environments.</title>
        <authorList>
            <person name="Coleine C."/>
            <person name="Stajich J.E."/>
            <person name="Selbmann L."/>
        </authorList>
    </citation>
    <scope>NUCLEOTIDE SEQUENCE</scope>
    <source>
        <strain evidence="1">CCFEE 5714</strain>
    </source>
</reference>
<gene>
    <name evidence="1" type="ORF">LTR37_000350</name>
</gene>
<keyword evidence="2" id="KW-1185">Reference proteome</keyword>
<accession>A0ACC3NZL3</accession>
<proteinExistence type="predicted"/>
<dbReference type="EMBL" id="JAUTXU010000002">
    <property type="protein sequence ID" value="KAK3725380.1"/>
    <property type="molecule type" value="Genomic_DNA"/>
</dbReference>
<evidence type="ECO:0000313" key="2">
    <source>
        <dbReference type="Proteomes" id="UP001281147"/>
    </source>
</evidence>
<sequence length="201" mass="22306">MAPRQPEDISENDSASNPRSEEDSEAAVGEPANLLDQVLQDGKEEYHTESEGEDDVDHGAEHGVPWNSPPLLPAELLKPLPSPTHSLQAISIPWEQMTRQQKKAQRNRSRQGKKKAWDRLRQEAEGTGVLEAGKAAQMKRGVGAPKEKVKTGRVEKQSKPKACGRQHMLEQRKRVLLSQSKGEPMASSPAKRPKTKSKSKR</sequence>
<protein>
    <submittedName>
        <fullName evidence="1">Uncharacterized protein</fullName>
    </submittedName>
</protein>
<name>A0ACC3NZL3_9PEZI</name>